<feature type="transmembrane region" description="Helical" evidence="2">
    <location>
        <begin position="155"/>
        <end position="179"/>
    </location>
</feature>
<evidence type="ECO:0000256" key="1">
    <source>
        <dbReference type="SAM" id="MobiDB-lite"/>
    </source>
</evidence>
<feature type="region of interest" description="Disordered" evidence="1">
    <location>
        <begin position="103"/>
        <end position="144"/>
    </location>
</feature>
<reference evidence="3 4" key="1">
    <citation type="submission" date="2014-04" db="EMBL/GenBank/DDBJ databases">
        <authorList>
            <consortium name="DOE Joint Genome Institute"/>
            <person name="Kuo A."/>
            <person name="Girlanda M."/>
            <person name="Perotto S."/>
            <person name="Kohler A."/>
            <person name="Nagy L.G."/>
            <person name="Floudas D."/>
            <person name="Copeland A."/>
            <person name="Barry K.W."/>
            <person name="Cichocki N."/>
            <person name="Veneault-Fourrey C."/>
            <person name="LaButti K."/>
            <person name="Lindquist E.A."/>
            <person name="Lipzen A."/>
            <person name="Lundell T."/>
            <person name="Morin E."/>
            <person name="Murat C."/>
            <person name="Sun H."/>
            <person name="Tunlid A."/>
            <person name="Henrissat B."/>
            <person name="Grigoriev I.V."/>
            <person name="Hibbett D.S."/>
            <person name="Martin F."/>
            <person name="Nordberg H.P."/>
            <person name="Cantor M.N."/>
            <person name="Hua S.X."/>
        </authorList>
    </citation>
    <scope>NUCLEOTIDE SEQUENCE [LARGE SCALE GENOMIC DNA]</scope>
    <source>
        <strain evidence="3 4">MUT 4182</strain>
    </source>
</reference>
<dbReference type="EMBL" id="KN822952">
    <property type="protein sequence ID" value="KIO32732.1"/>
    <property type="molecule type" value="Genomic_DNA"/>
</dbReference>
<dbReference type="InterPro" id="IPR029058">
    <property type="entry name" value="AB_hydrolase_fold"/>
</dbReference>
<dbReference type="Proteomes" id="UP000054248">
    <property type="component" value="Unassembled WGS sequence"/>
</dbReference>
<keyword evidence="2" id="KW-0472">Membrane</keyword>
<proteinExistence type="predicted"/>
<feature type="transmembrane region" description="Helical" evidence="2">
    <location>
        <begin position="199"/>
        <end position="220"/>
    </location>
</feature>
<evidence type="ECO:0000256" key="2">
    <source>
        <dbReference type="SAM" id="Phobius"/>
    </source>
</evidence>
<sequence length="641" mass="73319">MSVVVAVVGYRDSEDAVSRQWRSLGSRPAPSPGAAACNDDPTVIYAVLRLTLSEQKYVPTTFLSPTHLRLQKHRLRPNSRPFAFNGDMSLTGPRLRQLHATITRRPKLDTSADDDTLPAPAPNTSSDFSSDDLKKPPDDDECNKPMDFGRRDPSFWVALLFIVAPVYLVTPISWAYTLYTARRLYLSRYNDVLPLSSSLAVWEWALFAYCVFESAFSIYYQSLARYARAYKSRVPQRDMHELQLIFTRVLQSGLAPSLAPGARPRPQSPAEPLVSLKYDDPRASDYRNHFRLWFWGAPWKDITRESMRRWLSWAVFDKPLPMLDNMQKINIEEATIMMEKRAGGRLREDPPEGKDHIEPVGLTWDPVNVWSRPGILYVIGELMNRSAKWYLEWKYNMVEREYEGIGYLIRDPSPEQTPTESPLVLMHGLGFGVAQYLLGVLLLLRHIPSDRPILIPLQPNISHAIFHPTHVVPLTRDQWVNGLKLLFEKLRWDEEGVTMVSHSKGSLIHTWMLKAYPELIKRSCFVDPGRPRSVLLFMGGGPCLELCVPITHERGKDAVIDAGRVRRYLTNHGVHENLYWDPNGKHGQPVLDKKGLKALKDWLLASEPNRAARPSDSSESSEWSESEDEVLDCIIPYQRRR</sequence>
<protein>
    <recommendedName>
        <fullName evidence="5">AB hydrolase-1 domain-containing protein</fullName>
    </recommendedName>
</protein>
<dbReference type="OrthoDB" id="6431331at2759"/>
<dbReference type="HOGENOM" id="CLU_427106_0_0_1"/>
<evidence type="ECO:0000313" key="4">
    <source>
        <dbReference type="Proteomes" id="UP000054248"/>
    </source>
</evidence>
<evidence type="ECO:0000313" key="3">
    <source>
        <dbReference type="EMBL" id="KIO32732.1"/>
    </source>
</evidence>
<reference evidence="4" key="2">
    <citation type="submission" date="2015-01" db="EMBL/GenBank/DDBJ databases">
        <title>Evolutionary Origins and Diversification of the Mycorrhizal Mutualists.</title>
        <authorList>
            <consortium name="DOE Joint Genome Institute"/>
            <consortium name="Mycorrhizal Genomics Consortium"/>
            <person name="Kohler A."/>
            <person name="Kuo A."/>
            <person name="Nagy L.G."/>
            <person name="Floudas D."/>
            <person name="Copeland A."/>
            <person name="Barry K.W."/>
            <person name="Cichocki N."/>
            <person name="Veneault-Fourrey C."/>
            <person name="LaButti K."/>
            <person name="Lindquist E.A."/>
            <person name="Lipzen A."/>
            <person name="Lundell T."/>
            <person name="Morin E."/>
            <person name="Murat C."/>
            <person name="Riley R."/>
            <person name="Ohm R."/>
            <person name="Sun H."/>
            <person name="Tunlid A."/>
            <person name="Henrissat B."/>
            <person name="Grigoriev I.V."/>
            <person name="Hibbett D.S."/>
            <person name="Martin F."/>
        </authorList>
    </citation>
    <scope>NUCLEOTIDE SEQUENCE [LARGE SCALE GENOMIC DNA]</scope>
    <source>
        <strain evidence="4">MUT 4182</strain>
    </source>
</reference>
<organism evidence="3 4">
    <name type="scientific">Tulasnella calospora MUT 4182</name>
    <dbReference type="NCBI Taxonomy" id="1051891"/>
    <lineage>
        <taxon>Eukaryota</taxon>
        <taxon>Fungi</taxon>
        <taxon>Dikarya</taxon>
        <taxon>Basidiomycota</taxon>
        <taxon>Agaricomycotina</taxon>
        <taxon>Agaricomycetes</taxon>
        <taxon>Cantharellales</taxon>
        <taxon>Tulasnellaceae</taxon>
        <taxon>Tulasnella</taxon>
    </lineage>
</organism>
<evidence type="ECO:0008006" key="5">
    <source>
        <dbReference type="Google" id="ProtNLM"/>
    </source>
</evidence>
<keyword evidence="4" id="KW-1185">Reference proteome</keyword>
<keyword evidence="2" id="KW-0812">Transmembrane</keyword>
<dbReference type="AlphaFoldDB" id="A0A0C3MG94"/>
<dbReference type="PANTHER" id="PTHR37471">
    <property type="entry name" value="UNNAMED PRODUCT"/>
    <property type="match status" value="1"/>
</dbReference>
<dbReference type="Gene3D" id="3.40.50.1820">
    <property type="entry name" value="alpha/beta hydrolase"/>
    <property type="match status" value="1"/>
</dbReference>
<name>A0A0C3MG94_9AGAM</name>
<keyword evidence="2" id="KW-1133">Transmembrane helix</keyword>
<dbReference type="SUPFAM" id="SSF53474">
    <property type="entry name" value="alpha/beta-Hydrolases"/>
    <property type="match status" value="1"/>
</dbReference>
<dbReference type="PANTHER" id="PTHR37471:SF1">
    <property type="entry name" value="AB HYDROLASE-1 DOMAIN-CONTAINING PROTEIN"/>
    <property type="match status" value="1"/>
</dbReference>
<feature type="region of interest" description="Disordered" evidence="1">
    <location>
        <begin position="609"/>
        <end position="629"/>
    </location>
</feature>
<gene>
    <name evidence="3" type="ORF">M407DRAFT_4250</name>
</gene>
<feature type="compositionally biased region" description="Basic and acidic residues" evidence="1">
    <location>
        <begin position="131"/>
        <end position="144"/>
    </location>
</feature>
<dbReference type="STRING" id="1051891.A0A0C3MG94"/>
<accession>A0A0C3MG94</accession>